<evidence type="ECO:0000313" key="1">
    <source>
        <dbReference type="EMBL" id="PYE80136.1"/>
    </source>
</evidence>
<dbReference type="Proteomes" id="UP000248054">
    <property type="component" value="Unassembled WGS sequence"/>
</dbReference>
<keyword evidence="2" id="KW-1185">Reference proteome</keyword>
<proteinExistence type="predicted"/>
<dbReference type="AlphaFoldDB" id="A0A2V4WTY8"/>
<dbReference type="EMBL" id="QJTD01000007">
    <property type="protein sequence ID" value="PYE80136.1"/>
    <property type="molecule type" value="Genomic_DNA"/>
</dbReference>
<dbReference type="PROSITE" id="PS51257">
    <property type="entry name" value="PROKAR_LIPOPROTEIN"/>
    <property type="match status" value="1"/>
</dbReference>
<evidence type="ECO:0000313" key="2">
    <source>
        <dbReference type="Proteomes" id="UP000248054"/>
    </source>
</evidence>
<dbReference type="RefSeq" id="WP_146221536.1">
    <property type="nucleotide sequence ID" value="NZ_BMWQ01000007.1"/>
</dbReference>
<sequence length="176" mass="20305">MKTTVLFFLMCFGMLSCENNLKATSESNAKSSNKNYAELPCEFLSEDEIKNILLIPKEAETTMKDKSRNYPSCFYKWESVSWEAKFMGYDTKFHPEMSIVFVDKANDEKYNKAISSYDDGVEEKGIEEKATWSKKMNQITILYKGKMVHIRSKTSEDAASNREKTLKLAKLVLKKL</sequence>
<reference evidence="1 2" key="1">
    <citation type="submission" date="2018-06" db="EMBL/GenBank/DDBJ databases">
        <title>Genomic Encyclopedia of Type Strains, Phase III (KMG-III): the genomes of soil and plant-associated and newly described type strains.</title>
        <authorList>
            <person name="Whitman W."/>
        </authorList>
    </citation>
    <scope>NUCLEOTIDE SEQUENCE [LARGE SCALE GENOMIC DNA]</scope>
    <source>
        <strain evidence="1 2">CECT 7945</strain>
    </source>
</reference>
<protein>
    <recommendedName>
        <fullName evidence="3">DUF3558 domain-containing protein</fullName>
    </recommendedName>
</protein>
<gene>
    <name evidence="1" type="ORF">DFQ11_107108</name>
</gene>
<name>A0A2V4WTY8_9FLAO</name>
<dbReference type="OrthoDB" id="1439401at2"/>
<comment type="caution">
    <text evidence="1">The sequence shown here is derived from an EMBL/GenBank/DDBJ whole genome shotgun (WGS) entry which is preliminary data.</text>
</comment>
<accession>A0A2V4WTY8</accession>
<evidence type="ECO:0008006" key="3">
    <source>
        <dbReference type="Google" id="ProtNLM"/>
    </source>
</evidence>
<organism evidence="1 2">
    <name type="scientific">Winogradskyella epiphytica</name>
    <dbReference type="NCBI Taxonomy" id="262005"/>
    <lineage>
        <taxon>Bacteria</taxon>
        <taxon>Pseudomonadati</taxon>
        <taxon>Bacteroidota</taxon>
        <taxon>Flavobacteriia</taxon>
        <taxon>Flavobacteriales</taxon>
        <taxon>Flavobacteriaceae</taxon>
        <taxon>Winogradskyella</taxon>
    </lineage>
</organism>